<gene>
    <name evidence="1" type="ordered locus">zobellia_374</name>
</gene>
<dbReference type="Proteomes" id="UP000008898">
    <property type="component" value="Chromosome"/>
</dbReference>
<dbReference type="OrthoDB" id="9813840at2"/>
<dbReference type="Gene3D" id="2.60.40.2340">
    <property type="match status" value="2"/>
</dbReference>
<accession>G0L9A0</accession>
<proteinExistence type="predicted"/>
<reference evidence="1 2" key="2">
    <citation type="journal article" date="2012" name="Environ. Microbiol.">
        <title>Characterization of the first alginolytic operons in a marine bacterium: from their emergence in marine Flavobacteriia to their independent transfers to marine Proteobacteria and human gut Bacteroides.</title>
        <authorList>
            <person name="Thomas F."/>
            <person name="Barbeyron T."/>
            <person name="Tonon T."/>
            <person name="Genicot S."/>
            <person name="Czjzek M."/>
            <person name="Michel G."/>
        </authorList>
    </citation>
    <scope>NUCLEOTIDE SEQUENCE [LARGE SCALE GENOMIC DNA]</scope>
    <source>
        <strain evidence="2">DSM 12802 / CCUG 47099 / CIP 106680 / NCIMB 13871 / Dsij</strain>
    </source>
</reference>
<dbReference type="RefSeq" id="WP_013991760.1">
    <property type="nucleotide sequence ID" value="NC_015844.1"/>
</dbReference>
<dbReference type="EMBL" id="FP476056">
    <property type="protein sequence ID" value="CAZ94447.1"/>
    <property type="molecule type" value="Genomic_DNA"/>
</dbReference>
<reference evidence="2" key="1">
    <citation type="submission" date="2009-07" db="EMBL/GenBank/DDBJ databases">
        <title>Complete genome sequence of Zobellia galactanivorans Dsij.</title>
        <authorList>
            <consortium name="Genoscope - CEA"/>
        </authorList>
    </citation>
    <scope>NUCLEOTIDE SEQUENCE [LARGE SCALE GENOMIC DNA]</scope>
    <source>
        <strain evidence="2">DSM 12802 / CCUG 47099 / CIP 106680 / NCIMB 13871 / Dsij</strain>
    </source>
</reference>
<dbReference type="NCBIfam" id="NF012211">
    <property type="entry name" value="tand_rpt_95"/>
    <property type="match status" value="4"/>
</dbReference>
<keyword evidence="2" id="KW-1185">Reference proteome</keyword>
<evidence type="ECO:0000313" key="2">
    <source>
        <dbReference type="Proteomes" id="UP000008898"/>
    </source>
</evidence>
<dbReference type="Pfam" id="PF17963">
    <property type="entry name" value="Big_9"/>
    <property type="match status" value="4"/>
</dbReference>
<dbReference type="InterPro" id="IPR038707">
    <property type="entry name" value="TraQ_sf"/>
</dbReference>
<dbReference type="AlphaFoldDB" id="G0L9A0"/>
<name>G0L9A0_ZOBGA</name>
<evidence type="ECO:0000313" key="1">
    <source>
        <dbReference type="EMBL" id="CAZ94447.1"/>
    </source>
</evidence>
<dbReference type="Gene3D" id="2.60.40.2810">
    <property type="match status" value="4"/>
</dbReference>
<dbReference type="PROSITE" id="PS51257">
    <property type="entry name" value="PROKAR_LIPOPROTEIN"/>
    <property type="match status" value="1"/>
</dbReference>
<dbReference type="PATRIC" id="fig|63186.3.peg.376"/>
<protein>
    <recommendedName>
        <fullName evidence="3">Tandem-95 repeat protein</fullName>
    </recommendedName>
</protein>
<dbReference type="Gene3D" id="2.60.40.2410">
    <property type="entry name" value="Uncharacterised protein PF12988, DUF3872"/>
    <property type="match status" value="2"/>
</dbReference>
<evidence type="ECO:0008006" key="3">
    <source>
        <dbReference type="Google" id="ProtNLM"/>
    </source>
</evidence>
<organism evidence="1 2">
    <name type="scientific">Zobellia galactanivorans (strain DSM 12802 / CCUG 47099 / CIP 106680 / NCIMB 13871 / Dsij)</name>
    <dbReference type="NCBI Taxonomy" id="63186"/>
    <lineage>
        <taxon>Bacteria</taxon>
        <taxon>Pseudomonadati</taxon>
        <taxon>Bacteroidota</taxon>
        <taxon>Flavobacteriia</taxon>
        <taxon>Flavobacteriales</taxon>
        <taxon>Flavobacteriaceae</taxon>
        <taxon>Zobellia</taxon>
    </lineage>
</organism>
<dbReference type="HOGENOM" id="CLU_301467_0_0_10"/>
<dbReference type="KEGG" id="zga:ZOBELLIA_374"/>
<sequence length="991" mass="101981">MKRLYDKLIYSVVVIAILIACTKQVGLVTEVEFDFVGNNTDTGHINEGLTTVLTVVPEEVLEGYTYSFTYSVESGEGGFEDDKGENLAPGEKHPFSGLTGNLQYIGTTVGEHKVRVLAEDPYGFTEELELTYTLSEVPATWTATASDTELLVGGLTTITVTLGNEGTGDVAYERSYGMVAGSGELTLEDGTGLEMEAYVDIVPGTYRYNFMAEALGTVILTFDLRDGNGQELTAEVRLEVVEELSPEGNDIVAFSLPGQIGTSVIDPDAHTVSLNVPEGTELATAPEELRVSEGATVSPTADAELDFSNPVTYTVTAGNGDVQEWTVSVAEVAADPEITLFSINGTEGVISGTDITVSLPSGTDVTALAPVITYTGESVSPEPEVEQDFTDPVTYTVTEGGVTKEYVVTVNVNAVVNGAPTANDLTVTVEGNSSNNTIDVAGEIGDPENAPLTVGIQGNPANGTASISGTVISYTPNNGFSGNDVITYTVNDGINPAVSATITVTVNTVANGAPTANDLTVTVEGNSSNNTIDVAGEIMDPENAPLTVGIQGNPVNGTASISGTVISYTPNNGFSGNDVITYTVNDGINPAVSATITVTVNTVANGAPTANDLTVTVEGNSSNNTIDVAGEIMDPENAPLTIGIQGNPVNGTASISGTVISYTPNNGFSGNDVITYTVNDGINPAVSATITVTVNTVANGAPTANDLTVTVEGNSSNNTIDVAGEIMDPENAPLTVGIQGNPVNGTAGISGTVISYTPNNGFSGNDEITYTVNDGINPAVSATITITVSSVLRYHRFERLGANLTEATANFCNGSSLGGAKLNIEIETKLIVGNVYRLSNTDYTGYYKVAIALDTPNNDADDTISGGDVSGAVSINCSTPTELTWDLSTGVLSGPPNANVTISISATGDGGATLRSSSVNFNWIICGPGAQAEGCPYPSSESITVQFPSSGSITISGSHNSSSDPSSAATVTFSSGGKTITDFMANNAIPR</sequence>
<dbReference type="STRING" id="63186.ZOBELLIA_374"/>